<sequence length="191" mass="21341">MKCGSQIAVGVIGGYLLGRSHKTRLAVLMALMAAGGKLPVDPADLLRRTPLGAEGGPLDKLTGDLRSQLLDAGKSVAMAAASGRIDSLSDKLQQRAETLREPAAGKRRARPAEEPREERGRRADEDEDAYDYEDEYEDYYEDEEEYGPEEPEEREERRPPARLPRREPRRATRRSGQDASRAPRRTPRATR</sequence>
<dbReference type="EMBL" id="JABVEC010000028">
    <property type="protein sequence ID" value="MBC6469541.1"/>
    <property type="molecule type" value="Genomic_DNA"/>
</dbReference>
<organism evidence="2 3">
    <name type="scientific">Actinomadura alba</name>
    <dbReference type="NCBI Taxonomy" id="406431"/>
    <lineage>
        <taxon>Bacteria</taxon>
        <taxon>Bacillati</taxon>
        <taxon>Actinomycetota</taxon>
        <taxon>Actinomycetes</taxon>
        <taxon>Streptosporangiales</taxon>
        <taxon>Thermomonosporaceae</taxon>
        <taxon>Actinomadura</taxon>
    </lineage>
</organism>
<feature type="compositionally biased region" description="Acidic residues" evidence="1">
    <location>
        <begin position="125"/>
        <end position="153"/>
    </location>
</feature>
<accession>A0ABR7LXQ0</accession>
<name>A0ABR7LXQ0_9ACTN</name>
<feature type="compositionally biased region" description="Basic and acidic residues" evidence="1">
    <location>
        <begin position="89"/>
        <end position="124"/>
    </location>
</feature>
<feature type="compositionally biased region" description="Basic residues" evidence="1">
    <location>
        <begin position="182"/>
        <end position="191"/>
    </location>
</feature>
<dbReference type="Proteomes" id="UP000805614">
    <property type="component" value="Unassembled WGS sequence"/>
</dbReference>
<evidence type="ECO:0000313" key="2">
    <source>
        <dbReference type="EMBL" id="MBC6469541.1"/>
    </source>
</evidence>
<feature type="compositionally biased region" description="Basic and acidic residues" evidence="1">
    <location>
        <begin position="154"/>
        <end position="170"/>
    </location>
</feature>
<reference evidence="2 3" key="1">
    <citation type="submission" date="2020-06" db="EMBL/GenBank/DDBJ databases">
        <title>Actinomadura xiongansis sp. nov., isolated from soil of Baiyangdian.</title>
        <authorList>
            <person name="Zhang X."/>
        </authorList>
    </citation>
    <scope>NUCLEOTIDE SEQUENCE [LARGE SCALE GENOMIC DNA]</scope>
    <source>
        <strain evidence="2 3">HBUM206468</strain>
    </source>
</reference>
<gene>
    <name evidence="2" type="ORF">HKK74_29215</name>
</gene>
<comment type="caution">
    <text evidence="2">The sequence shown here is derived from an EMBL/GenBank/DDBJ whole genome shotgun (WGS) entry which is preliminary data.</text>
</comment>
<evidence type="ECO:0000313" key="3">
    <source>
        <dbReference type="Proteomes" id="UP000805614"/>
    </source>
</evidence>
<feature type="region of interest" description="Disordered" evidence="1">
    <location>
        <begin position="89"/>
        <end position="191"/>
    </location>
</feature>
<keyword evidence="3" id="KW-1185">Reference proteome</keyword>
<protein>
    <submittedName>
        <fullName evidence="2">Uncharacterized protein</fullName>
    </submittedName>
</protein>
<proteinExistence type="predicted"/>
<dbReference type="RefSeq" id="WP_187246588.1">
    <property type="nucleotide sequence ID" value="NZ_BAAAOK010000025.1"/>
</dbReference>
<evidence type="ECO:0000256" key="1">
    <source>
        <dbReference type="SAM" id="MobiDB-lite"/>
    </source>
</evidence>